<accession>A0A1H3GL15</accession>
<sequence length="196" mass="20899">MTTTKKAAILISALAVIAIIAVGATLAYFTDTDAKQNVFTLGKVSGTLTEDGSTDGTKREDGGRDYTSITPGKTLSKVPVITLDSNSQNAYARMKIEYTGLTAPQIAEFQGGITLNPGWVLGSDGYFYYNTVLKPGDTATIFNTVTIPTTWGNEMAEKSFSMNLKAELIQSDNFTPTKDTAGNITSWGNVTIEAAK</sequence>
<evidence type="ECO:0000313" key="2">
    <source>
        <dbReference type="EMBL" id="SDY04013.1"/>
    </source>
</evidence>
<evidence type="ECO:0000256" key="1">
    <source>
        <dbReference type="SAM" id="MobiDB-lite"/>
    </source>
</evidence>
<dbReference type="AlphaFoldDB" id="A0A1H3GL15"/>
<name>A0A1H3GL15_EUBBA</name>
<feature type="region of interest" description="Disordered" evidence="1">
    <location>
        <begin position="48"/>
        <end position="68"/>
    </location>
</feature>
<dbReference type="OrthoDB" id="2085414at2"/>
<organism evidence="2 3">
    <name type="scientific">Eubacterium barkeri</name>
    <name type="common">Clostridium barkeri</name>
    <dbReference type="NCBI Taxonomy" id="1528"/>
    <lineage>
        <taxon>Bacteria</taxon>
        <taxon>Bacillati</taxon>
        <taxon>Bacillota</taxon>
        <taxon>Clostridia</taxon>
        <taxon>Eubacteriales</taxon>
        <taxon>Eubacteriaceae</taxon>
        <taxon>Eubacterium</taxon>
    </lineage>
</organism>
<dbReference type="STRING" id="1528.SAMN04488579_11440"/>
<protein>
    <submittedName>
        <fullName evidence="2">SipW-cognate class signal peptide</fullName>
    </submittedName>
</protein>
<dbReference type="EMBL" id="FNOU01000014">
    <property type="protein sequence ID" value="SDY04013.1"/>
    <property type="molecule type" value="Genomic_DNA"/>
</dbReference>
<evidence type="ECO:0000313" key="3">
    <source>
        <dbReference type="Proteomes" id="UP000199652"/>
    </source>
</evidence>
<dbReference type="RefSeq" id="WP_090245676.1">
    <property type="nucleotide sequence ID" value="NZ_FNOU01000014.1"/>
</dbReference>
<proteinExistence type="predicted"/>
<reference evidence="3" key="1">
    <citation type="submission" date="2016-10" db="EMBL/GenBank/DDBJ databases">
        <authorList>
            <person name="Varghese N."/>
            <person name="Submissions S."/>
        </authorList>
    </citation>
    <scope>NUCLEOTIDE SEQUENCE [LARGE SCALE GENOMIC DNA]</scope>
    <source>
        <strain evidence="3">VPI 5359</strain>
    </source>
</reference>
<dbReference type="NCBIfam" id="TIGR04088">
    <property type="entry name" value="cognate_SipW"/>
    <property type="match status" value="1"/>
</dbReference>
<keyword evidence="3" id="KW-1185">Reference proteome</keyword>
<dbReference type="InterPro" id="IPR023833">
    <property type="entry name" value="Signal_pept_SipW-depend-type"/>
</dbReference>
<gene>
    <name evidence="2" type="ORF">SAMN04488579_11440</name>
</gene>
<dbReference type="Proteomes" id="UP000199652">
    <property type="component" value="Unassembled WGS sequence"/>
</dbReference>